<organism evidence="1 2">
    <name type="scientific">Aspergillus pseudoustus</name>
    <dbReference type="NCBI Taxonomy" id="1810923"/>
    <lineage>
        <taxon>Eukaryota</taxon>
        <taxon>Fungi</taxon>
        <taxon>Dikarya</taxon>
        <taxon>Ascomycota</taxon>
        <taxon>Pezizomycotina</taxon>
        <taxon>Eurotiomycetes</taxon>
        <taxon>Eurotiomycetidae</taxon>
        <taxon>Eurotiales</taxon>
        <taxon>Aspergillaceae</taxon>
        <taxon>Aspergillus</taxon>
        <taxon>Aspergillus subgen. Nidulantes</taxon>
    </lineage>
</organism>
<gene>
    <name evidence="1" type="ORF">BJY01DRAFT_252232</name>
</gene>
<protein>
    <submittedName>
        <fullName evidence="1">Uncharacterized protein</fullName>
    </submittedName>
</protein>
<dbReference type="Proteomes" id="UP001610446">
    <property type="component" value="Unassembled WGS sequence"/>
</dbReference>
<dbReference type="EMBL" id="JBFXLU010000188">
    <property type="protein sequence ID" value="KAL2835989.1"/>
    <property type="molecule type" value="Genomic_DNA"/>
</dbReference>
<keyword evidence="2" id="KW-1185">Reference proteome</keyword>
<proteinExistence type="predicted"/>
<evidence type="ECO:0000313" key="2">
    <source>
        <dbReference type="Proteomes" id="UP001610446"/>
    </source>
</evidence>
<reference evidence="1 2" key="1">
    <citation type="submission" date="2024-07" db="EMBL/GenBank/DDBJ databases">
        <title>Section-level genome sequencing and comparative genomics of Aspergillus sections Usti and Cavernicolus.</title>
        <authorList>
            <consortium name="Lawrence Berkeley National Laboratory"/>
            <person name="Nybo J.L."/>
            <person name="Vesth T.C."/>
            <person name="Theobald S."/>
            <person name="Frisvad J.C."/>
            <person name="Larsen T.O."/>
            <person name="Kjaerboelling I."/>
            <person name="Rothschild-Mancinelli K."/>
            <person name="Lyhne E.K."/>
            <person name="Kogle M.E."/>
            <person name="Barry K."/>
            <person name="Clum A."/>
            <person name="Na H."/>
            <person name="Ledsgaard L."/>
            <person name="Lin J."/>
            <person name="Lipzen A."/>
            <person name="Kuo A."/>
            <person name="Riley R."/>
            <person name="Mondo S."/>
            <person name="Labutti K."/>
            <person name="Haridas S."/>
            <person name="Pangalinan J."/>
            <person name="Salamov A.A."/>
            <person name="Simmons B.A."/>
            <person name="Magnuson J.K."/>
            <person name="Chen J."/>
            <person name="Drula E."/>
            <person name="Henrissat B."/>
            <person name="Wiebenga A."/>
            <person name="Lubbers R.J."/>
            <person name="Gomes A.C."/>
            <person name="Makela M.R."/>
            <person name="Stajich J."/>
            <person name="Grigoriev I.V."/>
            <person name="Mortensen U.H."/>
            <person name="De Vries R.P."/>
            <person name="Baker S.E."/>
            <person name="Andersen M.R."/>
        </authorList>
    </citation>
    <scope>NUCLEOTIDE SEQUENCE [LARGE SCALE GENOMIC DNA]</scope>
    <source>
        <strain evidence="1 2">CBS 123904</strain>
    </source>
</reference>
<comment type="caution">
    <text evidence="1">The sequence shown here is derived from an EMBL/GenBank/DDBJ whole genome shotgun (WGS) entry which is preliminary data.</text>
</comment>
<name>A0ABR4J7G1_9EURO</name>
<evidence type="ECO:0000313" key="1">
    <source>
        <dbReference type="EMBL" id="KAL2835989.1"/>
    </source>
</evidence>
<accession>A0ABR4J7G1</accession>
<sequence>MPPESPSLAGRKKWLVPRYPELPGTIMRLGLILTDPKNLDSCLNLDAIPPIPDSRKRDAAMPLKLRIEAELLRESSLLGSVAAPSEPILGGLVSASASVNGGWSLDPRTTVEALNLRAEIFNPTKEYMNEALKSGGVVDAVRQSLFQTTLYVIVGVATASKLSITEKQSGKSNLGASAKASAGEGVNFAIEGSRKREAGSNIKWEIGQECDFAYRVRQFAYAKFFGLRDKGDHTDGALFGSEDAPPSDSVDERSALPQFDWLDDEDASVSGVAVLEEE</sequence>